<dbReference type="SUPFAM" id="SSF47090">
    <property type="entry name" value="PGBD-like"/>
    <property type="match status" value="1"/>
</dbReference>
<feature type="chain" id="PRO_5014617486" description="GH18 domain-containing protein" evidence="5">
    <location>
        <begin position="37"/>
        <end position="503"/>
    </location>
</feature>
<keyword evidence="2 3" id="KW-0326">Glycosidase</keyword>
<dbReference type="InterPro" id="IPR011583">
    <property type="entry name" value="Chitinase_II/V-like_cat"/>
</dbReference>
<proteinExistence type="inferred from homology"/>
<protein>
    <recommendedName>
        <fullName evidence="6">GH18 domain-containing protein</fullName>
    </recommendedName>
</protein>
<evidence type="ECO:0000313" key="8">
    <source>
        <dbReference type="Proteomes" id="UP000228561"/>
    </source>
</evidence>
<evidence type="ECO:0000256" key="4">
    <source>
        <dbReference type="RuleBase" id="RU004453"/>
    </source>
</evidence>
<dbReference type="InterPro" id="IPR002477">
    <property type="entry name" value="Peptidoglycan-bd-like"/>
</dbReference>
<dbReference type="GO" id="GO:0004553">
    <property type="term" value="F:hydrolase activity, hydrolyzing O-glycosyl compounds"/>
    <property type="evidence" value="ECO:0007669"/>
    <property type="project" value="InterPro"/>
</dbReference>
<dbReference type="InterPro" id="IPR036366">
    <property type="entry name" value="PGBDSf"/>
</dbReference>
<reference evidence="8" key="1">
    <citation type="submission" date="2017-09" db="EMBL/GenBank/DDBJ databases">
        <title>Depth-based differentiation of microbial function through sediment-hosted aquifers and enrichment of novel symbionts in the deep terrestrial subsurface.</title>
        <authorList>
            <person name="Probst A.J."/>
            <person name="Ladd B."/>
            <person name="Jarett J.K."/>
            <person name="Geller-Mcgrath D.E."/>
            <person name="Sieber C.M.K."/>
            <person name="Emerson J.B."/>
            <person name="Anantharaman K."/>
            <person name="Thomas B.C."/>
            <person name="Malmstrom R."/>
            <person name="Stieglmeier M."/>
            <person name="Klingl A."/>
            <person name="Woyke T."/>
            <person name="Ryan C.M."/>
            <person name="Banfield J.F."/>
        </authorList>
    </citation>
    <scope>NUCLEOTIDE SEQUENCE [LARGE SCALE GENOMIC DNA]</scope>
</reference>
<gene>
    <name evidence="7" type="ORF">COS58_00795</name>
</gene>
<dbReference type="PANTHER" id="PTHR46066">
    <property type="entry name" value="CHITINASE DOMAIN-CONTAINING PROTEIN 1 FAMILY MEMBER"/>
    <property type="match status" value="1"/>
</dbReference>
<feature type="domain" description="GH18" evidence="6">
    <location>
        <begin position="135"/>
        <end position="503"/>
    </location>
</feature>
<comment type="similarity">
    <text evidence="4">Belongs to the glycosyl hydrolase 18 family.</text>
</comment>
<evidence type="ECO:0000313" key="7">
    <source>
        <dbReference type="EMBL" id="PIU99716.1"/>
    </source>
</evidence>
<dbReference type="PROSITE" id="PS01095">
    <property type="entry name" value="GH18_1"/>
    <property type="match status" value="1"/>
</dbReference>
<dbReference type="SUPFAM" id="SSF51445">
    <property type="entry name" value="(Trans)glycosidases"/>
    <property type="match status" value="1"/>
</dbReference>
<evidence type="ECO:0000256" key="2">
    <source>
        <dbReference type="ARBA" id="ARBA00023295"/>
    </source>
</evidence>
<dbReference type="Pfam" id="PF01471">
    <property type="entry name" value="PG_binding_1"/>
    <property type="match status" value="1"/>
</dbReference>
<dbReference type="PROSITE" id="PS51910">
    <property type="entry name" value="GH18_2"/>
    <property type="match status" value="1"/>
</dbReference>
<evidence type="ECO:0000256" key="3">
    <source>
        <dbReference type="RuleBase" id="RU000489"/>
    </source>
</evidence>
<evidence type="ECO:0000256" key="5">
    <source>
        <dbReference type="SAM" id="SignalP"/>
    </source>
</evidence>
<dbReference type="Gene3D" id="1.10.101.10">
    <property type="entry name" value="PGBD-like superfamily/PGBD"/>
    <property type="match status" value="1"/>
</dbReference>
<dbReference type="InterPro" id="IPR036365">
    <property type="entry name" value="PGBD-like_sf"/>
</dbReference>
<dbReference type="InterPro" id="IPR001223">
    <property type="entry name" value="Glyco_hydro18_cat"/>
</dbReference>
<dbReference type="InterPro" id="IPR001579">
    <property type="entry name" value="Glyco_hydro_18_chit_AS"/>
</dbReference>
<accession>A0A2M7B9B6</accession>
<dbReference type="Pfam" id="PF00704">
    <property type="entry name" value="Glyco_hydro_18"/>
    <property type="match status" value="1"/>
</dbReference>
<evidence type="ECO:0000256" key="1">
    <source>
        <dbReference type="ARBA" id="ARBA00022801"/>
    </source>
</evidence>
<dbReference type="GO" id="GO:0005975">
    <property type="term" value="P:carbohydrate metabolic process"/>
    <property type="evidence" value="ECO:0007669"/>
    <property type="project" value="InterPro"/>
</dbReference>
<dbReference type="Gene3D" id="3.10.50.10">
    <property type="match status" value="1"/>
</dbReference>
<dbReference type="Gene3D" id="3.20.20.80">
    <property type="entry name" value="Glycosidases"/>
    <property type="match status" value="1"/>
</dbReference>
<name>A0A2M7B9B6_9BACT</name>
<dbReference type="InterPro" id="IPR017853">
    <property type="entry name" value="GH"/>
</dbReference>
<feature type="signal peptide" evidence="5">
    <location>
        <begin position="1"/>
        <end position="36"/>
    </location>
</feature>
<dbReference type="SMART" id="SM00636">
    <property type="entry name" value="Glyco_18"/>
    <property type="match status" value="1"/>
</dbReference>
<dbReference type="PANTHER" id="PTHR46066:SF2">
    <property type="entry name" value="CHITINASE DOMAIN-CONTAINING PROTEIN 1"/>
    <property type="match status" value="1"/>
</dbReference>
<keyword evidence="1 3" id="KW-0378">Hydrolase</keyword>
<dbReference type="GO" id="GO:0008061">
    <property type="term" value="F:chitin binding"/>
    <property type="evidence" value="ECO:0007669"/>
    <property type="project" value="InterPro"/>
</dbReference>
<sequence length="503" mass="54839">MYCSYICYTNNMKLFLAASALLFMLLFFLMPVNAFAAARSLSLGLSGNDVVILQNKLIAQGYLAKGYNTGFFGALTQAAVKKFQCAQNIICSGSTSQGYGIYGPRTRVVLMSATTYPKNPASISASLTAPATGAFEISGWIPYWRSATGTADVLPHLSQLTSVMPFGYTMKSDGTLVDTAHLSQEPWTSFIAAAKAAKVRAIPTVMWGNGDTIHRILSNTSARIALEDEIANIVKKNGFDGIDIDFEAKKHETINYFSTFLKGLYQRMGNKWVYCTIEARMPLEDRFSPGATIPPDATDYANDFIAMNRYCDRVEIMAYDQGTVNVRLNNARSAPYAPVADPGWVENLVTLAAQTISRNKLIIGIATYGYEYTVTPLPGSGYQYKVLWPFNPSYTIDIAGRLGITPGRTSAGELGFIYDAKMLEPPPADDDSTLTQQATVASTTIAQNTSSQMATGAPFNYMTWSDSRAIADKVALARKLGVRGVAIFKFDGGEDPEMWSVLK</sequence>
<keyword evidence="5" id="KW-0732">Signal</keyword>
<dbReference type="Proteomes" id="UP000228561">
    <property type="component" value="Unassembled WGS sequence"/>
</dbReference>
<organism evidence="7 8">
    <name type="scientific">Candidatus Tagabacteria bacterium CG03_land_8_20_14_0_80_41_22</name>
    <dbReference type="NCBI Taxonomy" id="1975020"/>
    <lineage>
        <taxon>Bacteria</taxon>
        <taxon>Candidatus Tagaibacteriota</taxon>
    </lineage>
</organism>
<dbReference type="InterPro" id="IPR029070">
    <property type="entry name" value="Chitinase_insertion_sf"/>
</dbReference>
<comment type="caution">
    <text evidence="7">The sequence shown here is derived from an EMBL/GenBank/DDBJ whole genome shotgun (WGS) entry which is preliminary data.</text>
</comment>
<dbReference type="EMBL" id="PEVG01000008">
    <property type="protein sequence ID" value="PIU99716.1"/>
    <property type="molecule type" value="Genomic_DNA"/>
</dbReference>
<evidence type="ECO:0000259" key="6">
    <source>
        <dbReference type="PROSITE" id="PS51910"/>
    </source>
</evidence>
<dbReference type="AlphaFoldDB" id="A0A2M7B9B6"/>